<proteinExistence type="predicted"/>
<protein>
    <submittedName>
        <fullName evidence="1">Uncharacterized protein</fullName>
    </submittedName>
</protein>
<dbReference type="AlphaFoldDB" id="A0A069PP99"/>
<evidence type="ECO:0000313" key="1">
    <source>
        <dbReference type="EMBL" id="KDR39121.1"/>
    </source>
</evidence>
<dbReference type="EMBL" id="JFHC01000066">
    <property type="protein sequence ID" value="KDR39121.1"/>
    <property type="molecule type" value="Genomic_DNA"/>
</dbReference>
<evidence type="ECO:0000313" key="2">
    <source>
        <dbReference type="Proteomes" id="UP000027466"/>
    </source>
</evidence>
<gene>
    <name evidence="1" type="ORF">BG61_34695</name>
</gene>
<dbReference type="RefSeq" id="WP_035938405.1">
    <property type="nucleotide sequence ID" value="NZ_CADFFX010000044.1"/>
</dbReference>
<accession>A0A069PP99</accession>
<keyword evidence="2" id="KW-1185">Reference proteome</keyword>
<sequence>MPKLSEMQPGDLISDLDDDDHFMIWVGGNEEIVENVDTGDYAGIFRHSKSKITKRINGENNSDDDSEGEMTHFAVFRCEDTRIAKQAAEFAIEWATSKSDDLFTVGKASGDAFNLKIPFNQGRLVHDRAQNFDDWDVRSLFRALRVLARHESGVPVSIKGWTCSSFATYCYQAAALKVLFQSGPIAPGVLKMVKDTNSEKFLKIKNDLNIIQLLFGELTEILRKLIPHGLLVDGKAIDATSLLGFLRKDNNGFTNLGDIIAG</sequence>
<reference evidence="1 2" key="1">
    <citation type="submission" date="2014-03" db="EMBL/GenBank/DDBJ databases">
        <title>Draft Genome Sequences of Four Burkholderia Strains.</title>
        <authorList>
            <person name="Liu X.Y."/>
            <person name="Li C.X."/>
            <person name="Xu J.H."/>
        </authorList>
    </citation>
    <scope>NUCLEOTIDE SEQUENCE [LARGE SCALE GENOMIC DNA]</scope>
    <source>
        <strain evidence="1 2">DSM 50014</strain>
    </source>
</reference>
<comment type="caution">
    <text evidence="1">The sequence shown here is derived from an EMBL/GenBank/DDBJ whole genome shotgun (WGS) entry which is preliminary data.</text>
</comment>
<dbReference type="Proteomes" id="UP000027466">
    <property type="component" value="Unassembled WGS sequence"/>
</dbReference>
<organism evidence="1 2">
    <name type="scientific">Caballeronia glathei</name>
    <dbReference type="NCBI Taxonomy" id="60547"/>
    <lineage>
        <taxon>Bacteria</taxon>
        <taxon>Pseudomonadati</taxon>
        <taxon>Pseudomonadota</taxon>
        <taxon>Betaproteobacteria</taxon>
        <taxon>Burkholderiales</taxon>
        <taxon>Burkholderiaceae</taxon>
        <taxon>Caballeronia</taxon>
    </lineage>
</organism>
<name>A0A069PP99_9BURK</name>